<dbReference type="EMBL" id="BGZK01000001">
    <property type="protein sequence ID" value="GBO98617.1"/>
    <property type="molecule type" value="Genomic_DNA"/>
</dbReference>
<feature type="compositionally biased region" description="Basic and acidic residues" evidence="1">
    <location>
        <begin position="20"/>
        <end position="30"/>
    </location>
</feature>
<evidence type="ECO:0000313" key="3">
    <source>
        <dbReference type="Proteomes" id="UP000299102"/>
    </source>
</evidence>
<organism evidence="2 3">
    <name type="scientific">Eumeta variegata</name>
    <name type="common">Bagworm moth</name>
    <name type="synonym">Eumeta japonica</name>
    <dbReference type="NCBI Taxonomy" id="151549"/>
    <lineage>
        <taxon>Eukaryota</taxon>
        <taxon>Metazoa</taxon>
        <taxon>Ecdysozoa</taxon>
        <taxon>Arthropoda</taxon>
        <taxon>Hexapoda</taxon>
        <taxon>Insecta</taxon>
        <taxon>Pterygota</taxon>
        <taxon>Neoptera</taxon>
        <taxon>Endopterygota</taxon>
        <taxon>Lepidoptera</taxon>
        <taxon>Glossata</taxon>
        <taxon>Ditrysia</taxon>
        <taxon>Tineoidea</taxon>
        <taxon>Psychidae</taxon>
        <taxon>Oiketicinae</taxon>
        <taxon>Eumeta</taxon>
    </lineage>
</organism>
<proteinExistence type="predicted"/>
<reference evidence="2 3" key="1">
    <citation type="journal article" date="2019" name="Commun. Biol.">
        <title>The bagworm genome reveals a unique fibroin gene that provides high tensile strength.</title>
        <authorList>
            <person name="Kono N."/>
            <person name="Nakamura H."/>
            <person name="Ohtoshi R."/>
            <person name="Tomita M."/>
            <person name="Numata K."/>
            <person name="Arakawa K."/>
        </authorList>
    </citation>
    <scope>NUCLEOTIDE SEQUENCE [LARGE SCALE GENOMIC DNA]</scope>
</reference>
<evidence type="ECO:0000313" key="2">
    <source>
        <dbReference type="EMBL" id="GBO98617.1"/>
    </source>
</evidence>
<dbReference type="AlphaFoldDB" id="A0A4C1SBQ7"/>
<name>A0A4C1SBQ7_EUMVA</name>
<dbReference type="Proteomes" id="UP000299102">
    <property type="component" value="Unassembled WGS sequence"/>
</dbReference>
<feature type="region of interest" description="Disordered" evidence="1">
    <location>
        <begin position="1"/>
        <end position="30"/>
    </location>
</feature>
<gene>
    <name evidence="2" type="ORF">EVAR_165_1</name>
</gene>
<accession>A0A4C1SBQ7</accession>
<sequence length="72" mass="8161">MPRRRRASSEARPARGVTSDSKKETNVSRERWQWQGDRCVAFESKPDGILSLTVGVRWVLNFSQIKSIPSTG</sequence>
<comment type="caution">
    <text evidence="2">The sequence shown here is derived from an EMBL/GenBank/DDBJ whole genome shotgun (WGS) entry which is preliminary data.</text>
</comment>
<keyword evidence="3" id="KW-1185">Reference proteome</keyword>
<protein>
    <submittedName>
        <fullName evidence="2">Uncharacterized protein</fullName>
    </submittedName>
</protein>
<evidence type="ECO:0000256" key="1">
    <source>
        <dbReference type="SAM" id="MobiDB-lite"/>
    </source>
</evidence>